<dbReference type="InterPro" id="IPR036691">
    <property type="entry name" value="Endo/exonu/phosph_ase_sf"/>
</dbReference>
<dbReference type="GO" id="GO:0003964">
    <property type="term" value="F:RNA-directed DNA polymerase activity"/>
    <property type="evidence" value="ECO:0007669"/>
    <property type="project" value="UniProtKB-KW"/>
</dbReference>
<dbReference type="PANTHER" id="PTHR31589:SF223">
    <property type="entry name" value="PROTEIN, PUTATIVE (DUF239)-RELATED"/>
    <property type="match status" value="1"/>
</dbReference>
<dbReference type="SUPFAM" id="SSF56219">
    <property type="entry name" value="DNase I-like"/>
    <property type="match status" value="1"/>
</dbReference>
<keyword evidence="1" id="KW-1133">Transmembrane helix</keyword>
<dbReference type="PANTHER" id="PTHR31589">
    <property type="entry name" value="PROTEIN, PUTATIVE (DUF239)-RELATED-RELATED"/>
    <property type="match status" value="1"/>
</dbReference>
<dbReference type="InterPro" id="IPR053168">
    <property type="entry name" value="Glutamic_endopeptidase"/>
</dbReference>
<dbReference type="EMBL" id="BQNB010008904">
    <property type="protein sequence ID" value="GJS55969.1"/>
    <property type="molecule type" value="Genomic_DNA"/>
</dbReference>
<comment type="caution">
    <text evidence="3">The sequence shown here is derived from an EMBL/GenBank/DDBJ whole genome shotgun (WGS) entry which is preliminary data.</text>
</comment>
<feature type="transmembrane region" description="Helical" evidence="1">
    <location>
        <begin position="50"/>
        <end position="70"/>
    </location>
</feature>
<reference evidence="3" key="1">
    <citation type="journal article" date="2022" name="Int. J. Mol. Sci.">
        <title>Draft Genome of Tanacetum Coccineum: Genomic Comparison of Closely Related Tanacetum-Family Plants.</title>
        <authorList>
            <person name="Yamashiro T."/>
            <person name="Shiraishi A."/>
            <person name="Nakayama K."/>
            <person name="Satake H."/>
        </authorList>
    </citation>
    <scope>NUCLEOTIDE SEQUENCE</scope>
</reference>
<dbReference type="Proteomes" id="UP001151760">
    <property type="component" value="Unassembled WGS sequence"/>
</dbReference>
<accession>A0ABQ4WSV9</accession>
<proteinExistence type="predicted"/>
<keyword evidence="4" id="KW-1185">Reference proteome</keyword>
<dbReference type="Gene3D" id="3.60.10.10">
    <property type="entry name" value="Endonuclease/exonuclease/phosphatase"/>
    <property type="match status" value="1"/>
</dbReference>
<keyword evidence="1" id="KW-0812">Transmembrane</keyword>
<reference evidence="3" key="2">
    <citation type="submission" date="2022-01" db="EMBL/GenBank/DDBJ databases">
        <authorList>
            <person name="Yamashiro T."/>
            <person name="Shiraishi A."/>
            <person name="Satake H."/>
            <person name="Nakayama K."/>
        </authorList>
    </citation>
    <scope>NUCLEOTIDE SEQUENCE</scope>
</reference>
<dbReference type="Pfam" id="PF03080">
    <property type="entry name" value="Neprosin"/>
    <property type="match status" value="1"/>
</dbReference>
<organism evidence="3 4">
    <name type="scientific">Tanacetum coccineum</name>
    <dbReference type="NCBI Taxonomy" id="301880"/>
    <lineage>
        <taxon>Eukaryota</taxon>
        <taxon>Viridiplantae</taxon>
        <taxon>Streptophyta</taxon>
        <taxon>Embryophyta</taxon>
        <taxon>Tracheophyta</taxon>
        <taxon>Spermatophyta</taxon>
        <taxon>Magnoliopsida</taxon>
        <taxon>eudicotyledons</taxon>
        <taxon>Gunneridae</taxon>
        <taxon>Pentapetalae</taxon>
        <taxon>asterids</taxon>
        <taxon>campanulids</taxon>
        <taxon>Asterales</taxon>
        <taxon>Asteraceae</taxon>
        <taxon>Asteroideae</taxon>
        <taxon>Anthemideae</taxon>
        <taxon>Anthemidinae</taxon>
        <taxon>Tanacetum</taxon>
    </lineage>
</organism>
<keyword evidence="1" id="KW-0472">Membrane</keyword>
<evidence type="ECO:0000256" key="1">
    <source>
        <dbReference type="SAM" id="Phobius"/>
    </source>
</evidence>
<keyword evidence="3" id="KW-0695">RNA-directed DNA polymerase</keyword>
<evidence type="ECO:0000313" key="3">
    <source>
        <dbReference type="EMBL" id="GJS55969.1"/>
    </source>
</evidence>
<dbReference type="PROSITE" id="PS52045">
    <property type="entry name" value="NEPROSIN_PEP_CD"/>
    <property type="match status" value="1"/>
</dbReference>
<name>A0ABQ4WSV9_9ASTR</name>
<dbReference type="InterPro" id="IPR000477">
    <property type="entry name" value="RT_dom"/>
</dbReference>
<dbReference type="Gene3D" id="3.90.1320.10">
    <property type="entry name" value="Outer-capsid protein sigma 3, large lobe"/>
    <property type="match status" value="1"/>
</dbReference>
<dbReference type="InterPro" id="IPR004314">
    <property type="entry name" value="Neprosin"/>
</dbReference>
<protein>
    <submittedName>
        <fullName evidence="3">RNA-directed DNA polymerase, eukaryota</fullName>
    </submittedName>
</protein>
<evidence type="ECO:0000313" key="4">
    <source>
        <dbReference type="Proteomes" id="UP001151760"/>
    </source>
</evidence>
<dbReference type="Pfam" id="PF00078">
    <property type="entry name" value="RVT_1"/>
    <property type="match status" value="1"/>
</dbReference>
<feature type="domain" description="Neprosin PEP catalytic" evidence="2">
    <location>
        <begin position="747"/>
        <end position="978"/>
    </location>
</feature>
<keyword evidence="3" id="KW-0548">Nucleotidyltransferase</keyword>
<feature type="transmembrane region" description="Helical" evidence="1">
    <location>
        <begin position="23"/>
        <end position="44"/>
    </location>
</feature>
<keyword evidence="3" id="KW-0808">Transferase</keyword>
<gene>
    <name evidence="3" type="ORF">Tco_0629331</name>
</gene>
<sequence>MGPSVPCSSPKGGNEIFGSREKLCVILCLATFFHGWTIRIAIALSFPDNLLLFLFSTGVVIGGGVLNLPLSKAKISLGDFTLNELEVSNPVHESRDSHAFRSSFNMPTLGFESLHKVLCGFSLSLLDVVDFYRILNALLLSKKPLGRSSSDLQERGSYTTSMVGHIRMTYVNPVSLAVKERVSLLLDVSIQWQYEYSKTQNEMAKKDWIKELNNKHKVNFLSVQETKLDCISDMDVKVLWGNYKFEYTISEAVGNSGGILCVWDPSVFRKEHHVVSDNFVALYGSWVSNQAKLLVVSIYAPQSITSKRSLWSYISSLISRWDGHCMVMGDFNEVRCMEDRLGSVYNAQGANEFNSFISNSGLVEIQLEGYSFTWSLQSAKKMSVMVDGEWVDDPCRVKEEFRLHFANRSIPDMVVRKCCVGCGENKSSWDQTGLLLSFSNVLGHFRICFCAAVISFSIHSHFLEDGNSSFIALIPENHDPKFVNDFRQLADRESLQVGFLEDVLRAFVLVLNGAVIRGCLTLVWLRSPNGSPTSEFQFHCGLKQGDPLAPYLFILIMESLHLSLSRAIEAGIFKGIKIGSSLNISHLFYADDAVFIGEWSIANLSGITHILHCFSLLSGLSINLKKSYLFGVGSRSEVSKVFLQETIVFMLGIESTKMKLINARLKKINKPFVKSIKSPDGDIIDCVLFHLQPSFDNPKLKGAIMSLDPPDLPKGYDNTRVESEFKQIWSSNGESCPNGAIPIRRTSASEISRSISISEFAKRTRTKDIPPSSGHTAPNVTGNDYSISQILVIADAPNHGINTVFPSMYKDNLPRLFTFWTPDGYRSGCYNLECPGFVQTSSRASVGAAFSKDPKSGNWWLKVGSEDVGYWPQTLFTNLRDHATTIEYGEVYSENSGKHMPTPMGSGHLPDEGFGKAAFLVNAALTIILHLDGEVSSCPFGQGFKGVATVAVREVVELWEVDLGGWERGRDGGAGGFVGVGGEVRGRWGGVMMVDGGGGGVVEFGVWGWVGLVEVHMVWVPCRGVSVVWRCLRRCDDTVCYILGWVVLRGFRGVKTGPGY</sequence>
<evidence type="ECO:0000259" key="2">
    <source>
        <dbReference type="PROSITE" id="PS52045"/>
    </source>
</evidence>